<dbReference type="Proteomes" id="UP000215999">
    <property type="component" value="Unassembled WGS sequence"/>
</dbReference>
<feature type="domain" description="Rhodanese" evidence="2">
    <location>
        <begin position="42"/>
        <end position="132"/>
    </location>
</feature>
<dbReference type="InterPro" id="IPR036873">
    <property type="entry name" value="Rhodanese-like_dom_sf"/>
</dbReference>
<protein>
    <recommendedName>
        <fullName evidence="2">Rhodanese domain-containing protein</fullName>
    </recommendedName>
</protein>
<accession>A0ABX4G316</accession>
<feature type="chain" id="PRO_5047544977" description="Rhodanese domain-containing protein" evidence="1">
    <location>
        <begin position="19"/>
        <end position="132"/>
    </location>
</feature>
<keyword evidence="4" id="KW-1185">Reference proteome</keyword>
<dbReference type="PROSITE" id="PS50206">
    <property type="entry name" value="RHODANESE_3"/>
    <property type="match status" value="1"/>
</dbReference>
<evidence type="ECO:0000313" key="4">
    <source>
        <dbReference type="Proteomes" id="UP000215999"/>
    </source>
</evidence>
<evidence type="ECO:0000313" key="3">
    <source>
        <dbReference type="EMBL" id="OZS45578.1"/>
    </source>
</evidence>
<dbReference type="CDD" id="cd00158">
    <property type="entry name" value="RHOD"/>
    <property type="match status" value="1"/>
</dbReference>
<reference evidence="3 4" key="1">
    <citation type="journal article" date="2016" name="Antonie Van Leeuwenhoek">
        <title>Photobacterium sanguinicancri sp. nov. isolated from marine animals.</title>
        <authorList>
            <person name="Gomez-Gil B."/>
            <person name="Roque A."/>
            <person name="Rotllant G."/>
            <person name="Romalde J.L."/>
            <person name="Doce A."/>
            <person name="Eggermont M."/>
            <person name="Defoirdt T."/>
        </authorList>
    </citation>
    <scope>NUCLEOTIDE SEQUENCE [LARGE SCALE GENOMIC DNA]</scope>
    <source>
        <strain evidence="3 4">CAIM 1827</strain>
    </source>
</reference>
<sequence>MMKHLLILIVMASTQVNASWFSQDYVHGVSQEKVEILSEALKRGDVLFIDTREPGEYLESRIPTAVNIPLRDVGSINIEEMRSYKYVVPYCLKDFRGFETAKILQSKGLTNVVLMEPAGFNGWRLLKMPIEK</sequence>
<dbReference type="Gene3D" id="3.40.250.10">
    <property type="entry name" value="Rhodanese-like domain"/>
    <property type="match status" value="1"/>
</dbReference>
<dbReference type="InterPro" id="IPR001763">
    <property type="entry name" value="Rhodanese-like_dom"/>
</dbReference>
<name>A0ABX4G316_9GAMM</name>
<dbReference type="SUPFAM" id="SSF52821">
    <property type="entry name" value="Rhodanese/Cell cycle control phosphatase"/>
    <property type="match status" value="1"/>
</dbReference>
<dbReference type="EMBL" id="NOIF01000007">
    <property type="protein sequence ID" value="OZS45578.1"/>
    <property type="molecule type" value="Genomic_DNA"/>
</dbReference>
<proteinExistence type="predicted"/>
<comment type="caution">
    <text evidence="3">The sequence shown here is derived from an EMBL/GenBank/DDBJ whole genome shotgun (WGS) entry which is preliminary data.</text>
</comment>
<dbReference type="Pfam" id="PF00581">
    <property type="entry name" value="Rhodanese"/>
    <property type="match status" value="1"/>
</dbReference>
<dbReference type="SMART" id="SM00450">
    <property type="entry name" value="RHOD"/>
    <property type="match status" value="1"/>
</dbReference>
<dbReference type="RefSeq" id="WP_094955953.1">
    <property type="nucleotide sequence ID" value="NZ_NOIF01000007.1"/>
</dbReference>
<organism evidence="3 4">
    <name type="scientific">Photobacterium sanguinicancri</name>
    <dbReference type="NCBI Taxonomy" id="875932"/>
    <lineage>
        <taxon>Bacteria</taxon>
        <taxon>Pseudomonadati</taxon>
        <taxon>Pseudomonadota</taxon>
        <taxon>Gammaproteobacteria</taxon>
        <taxon>Vibrionales</taxon>
        <taxon>Vibrionaceae</taxon>
        <taxon>Photobacterium</taxon>
    </lineage>
</organism>
<evidence type="ECO:0000256" key="1">
    <source>
        <dbReference type="SAM" id="SignalP"/>
    </source>
</evidence>
<keyword evidence="1" id="KW-0732">Signal</keyword>
<gene>
    <name evidence="3" type="ORF">ASV53_02510</name>
</gene>
<feature type="signal peptide" evidence="1">
    <location>
        <begin position="1"/>
        <end position="18"/>
    </location>
</feature>
<evidence type="ECO:0000259" key="2">
    <source>
        <dbReference type="PROSITE" id="PS50206"/>
    </source>
</evidence>